<dbReference type="Proteomes" id="UP000824055">
    <property type="component" value="Unassembled WGS sequence"/>
</dbReference>
<feature type="active site" description="Proton acceptor" evidence="4">
    <location>
        <position position="38"/>
    </location>
</feature>
<evidence type="ECO:0000256" key="3">
    <source>
        <dbReference type="ARBA" id="ARBA00023295"/>
    </source>
</evidence>
<dbReference type="InterPro" id="IPR051795">
    <property type="entry name" value="Glycosyl_Hydrlase_43"/>
</dbReference>
<feature type="signal peptide" evidence="7">
    <location>
        <begin position="1"/>
        <end position="21"/>
    </location>
</feature>
<keyword evidence="3 6" id="KW-0326">Glycosidase</keyword>
<comment type="caution">
    <text evidence="9">The sequence shown here is derived from an EMBL/GenBank/DDBJ whole genome shotgun (WGS) entry which is preliminary data.</text>
</comment>
<dbReference type="Gene3D" id="2.115.10.20">
    <property type="entry name" value="Glycosyl hydrolase domain, family 43"/>
    <property type="match status" value="1"/>
</dbReference>
<dbReference type="InterPro" id="IPR013320">
    <property type="entry name" value="ConA-like_dom_sf"/>
</dbReference>
<dbReference type="GO" id="GO:0004553">
    <property type="term" value="F:hydrolase activity, hydrolyzing O-glycosyl compounds"/>
    <property type="evidence" value="ECO:0007669"/>
    <property type="project" value="InterPro"/>
</dbReference>
<dbReference type="PANTHER" id="PTHR42812:SF12">
    <property type="entry name" value="BETA-XYLOSIDASE-RELATED"/>
    <property type="match status" value="1"/>
</dbReference>
<reference evidence="9" key="2">
    <citation type="submission" date="2021-04" db="EMBL/GenBank/DDBJ databases">
        <authorList>
            <person name="Gilroy R."/>
        </authorList>
    </citation>
    <scope>NUCLEOTIDE SEQUENCE</scope>
    <source>
        <strain evidence="9">ChiHecec3B27-8219</strain>
    </source>
</reference>
<feature type="active site" description="Proton donor" evidence="4">
    <location>
        <position position="193"/>
    </location>
</feature>
<evidence type="ECO:0000256" key="1">
    <source>
        <dbReference type="ARBA" id="ARBA00009865"/>
    </source>
</evidence>
<feature type="chain" id="PRO_5038461766" evidence="7">
    <location>
        <begin position="22"/>
        <end position="515"/>
    </location>
</feature>
<protein>
    <submittedName>
        <fullName evidence="9">Glycoside hydrolase family 43 protein</fullName>
    </submittedName>
</protein>
<dbReference type="SUPFAM" id="SSF49899">
    <property type="entry name" value="Concanavalin A-like lectins/glucanases"/>
    <property type="match status" value="1"/>
</dbReference>
<sequence>MRKIRIFCCAVLFLLAGLPIAAQEQSFRNPVVSGFHPDPSVCRVGDTFYLINSTFQYFPGVPIYESKDLIHWRQVGNILTRDSQLPLEGAASGTGIFAPTLRYNDGVYYMVTTNISHGGNFMVTATSPEGPWSDPIKLSTPGIDPSLYFEDGKCYLLSNGGDFISLCEIDPKTGKQLTETKPLWGGEGGRYPEGPHLYKKDGYYYLLISEGGTELAHHLTIARSKNIYGPYEGCPDNPILTNCSRLGQYLQVQGIGHGDFTQAPDGSWWVICLGYRHYGGMFHHLGRETFLAPVEWKEGEWPVVNGGMPVDTLTKAKLLPQVILPKSDATDFKAGKLGPEFLYIQNPIRENYAFQDGVWTLKAHGTLTQNDQPTYIGIRQTAPKMTFETEVSLSSKEGNPRAGLTVYQTHEGHIDFAMQGSKLTATFKLKSLEADCGTVDLGNNPGKVRLRVTSDGLRYVFSYSLDGKTYQEVGSADATLLSTEVLGGFTGVTLGLFVEGDNGATAKFHDFSYVE</sequence>
<dbReference type="Gene3D" id="2.60.120.200">
    <property type="match status" value="1"/>
</dbReference>
<organism evidence="9 10">
    <name type="scientific">Candidatus Prevotella avicola</name>
    <dbReference type="NCBI Taxonomy" id="2838738"/>
    <lineage>
        <taxon>Bacteria</taxon>
        <taxon>Pseudomonadati</taxon>
        <taxon>Bacteroidota</taxon>
        <taxon>Bacteroidia</taxon>
        <taxon>Bacteroidales</taxon>
        <taxon>Prevotellaceae</taxon>
        <taxon>Prevotella</taxon>
    </lineage>
</organism>
<dbReference type="CDD" id="cd18617">
    <property type="entry name" value="GH43_XynB-like"/>
    <property type="match status" value="1"/>
</dbReference>
<accession>A0A9D2JX46</accession>
<dbReference type="PANTHER" id="PTHR42812">
    <property type="entry name" value="BETA-XYLOSIDASE"/>
    <property type="match status" value="1"/>
</dbReference>
<dbReference type="EMBL" id="DXBE01000062">
    <property type="protein sequence ID" value="HIZ69878.1"/>
    <property type="molecule type" value="Genomic_DNA"/>
</dbReference>
<keyword evidence="2 6" id="KW-0378">Hydrolase</keyword>
<evidence type="ECO:0000256" key="5">
    <source>
        <dbReference type="PIRSR" id="PIRSR606710-2"/>
    </source>
</evidence>
<evidence type="ECO:0000256" key="2">
    <source>
        <dbReference type="ARBA" id="ARBA00022801"/>
    </source>
</evidence>
<evidence type="ECO:0000313" key="9">
    <source>
        <dbReference type="EMBL" id="HIZ69878.1"/>
    </source>
</evidence>
<evidence type="ECO:0000313" key="10">
    <source>
        <dbReference type="Proteomes" id="UP000824055"/>
    </source>
</evidence>
<evidence type="ECO:0000259" key="8">
    <source>
        <dbReference type="Pfam" id="PF17851"/>
    </source>
</evidence>
<dbReference type="InterPro" id="IPR041542">
    <property type="entry name" value="GH43_C2"/>
</dbReference>
<evidence type="ECO:0000256" key="4">
    <source>
        <dbReference type="PIRSR" id="PIRSR606710-1"/>
    </source>
</evidence>
<reference evidence="9" key="1">
    <citation type="journal article" date="2021" name="PeerJ">
        <title>Extensive microbial diversity within the chicken gut microbiome revealed by metagenomics and culture.</title>
        <authorList>
            <person name="Gilroy R."/>
            <person name="Ravi A."/>
            <person name="Getino M."/>
            <person name="Pursley I."/>
            <person name="Horton D.L."/>
            <person name="Alikhan N.F."/>
            <person name="Baker D."/>
            <person name="Gharbi K."/>
            <person name="Hall N."/>
            <person name="Watson M."/>
            <person name="Adriaenssens E.M."/>
            <person name="Foster-Nyarko E."/>
            <person name="Jarju S."/>
            <person name="Secka A."/>
            <person name="Antonio M."/>
            <person name="Oren A."/>
            <person name="Chaudhuri R.R."/>
            <person name="La Ragione R."/>
            <person name="Hildebrand F."/>
            <person name="Pallen M.J."/>
        </authorList>
    </citation>
    <scope>NUCLEOTIDE SEQUENCE</scope>
    <source>
        <strain evidence="9">ChiHecec3B27-8219</strain>
    </source>
</reference>
<comment type="similarity">
    <text evidence="1 6">Belongs to the glycosyl hydrolase 43 family.</text>
</comment>
<dbReference type="InterPro" id="IPR006710">
    <property type="entry name" value="Glyco_hydro_43"/>
</dbReference>
<dbReference type="GO" id="GO:0005975">
    <property type="term" value="P:carbohydrate metabolic process"/>
    <property type="evidence" value="ECO:0007669"/>
    <property type="project" value="InterPro"/>
</dbReference>
<dbReference type="Pfam" id="PF17851">
    <property type="entry name" value="GH43_C2"/>
    <property type="match status" value="1"/>
</dbReference>
<evidence type="ECO:0000256" key="7">
    <source>
        <dbReference type="SAM" id="SignalP"/>
    </source>
</evidence>
<dbReference type="SUPFAM" id="SSF75005">
    <property type="entry name" value="Arabinanase/levansucrase/invertase"/>
    <property type="match status" value="1"/>
</dbReference>
<evidence type="ECO:0000256" key="6">
    <source>
        <dbReference type="RuleBase" id="RU361187"/>
    </source>
</evidence>
<dbReference type="InterPro" id="IPR023296">
    <property type="entry name" value="Glyco_hydro_beta-prop_sf"/>
</dbReference>
<feature type="domain" description="Beta-xylosidase C-terminal Concanavalin A-like" evidence="8">
    <location>
        <begin position="330"/>
        <end position="513"/>
    </location>
</feature>
<gene>
    <name evidence="9" type="ORF">H9966_08380</name>
</gene>
<proteinExistence type="inferred from homology"/>
<dbReference type="AlphaFoldDB" id="A0A9D2JX46"/>
<name>A0A9D2JX46_9BACT</name>
<feature type="site" description="Important for catalytic activity, responsible for pKa modulation of the active site Glu and correct orientation of both the proton donor and substrate" evidence="5">
    <location>
        <position position="144"/>
    </location>
</feature>
<dbReference type="Pfam" id="PF04616">
    <property type="entry name" value="Glyco_hydro_43"/>
    <property type="match status" value="1"/>
</dbReference>
<keyword evidence="7" id="KW-0732">Signal</keyword>